<name>A0A432AUR5_CHLPH</name>
<dbReference type="PANTHER" id="PTHR30244:SF34">
    <property type="entry name" value="DTDP-4-AMINO-4,6-DIDEOXYGALACTOSE TRANSAMINASE"/>
    <property type="match status" value="1"/>
</dbReference>
<evidence type="ECO:0000256" key="1">
    <source>
        <dbReference type="ARBA" id="ARBA00037999"/>
    </source>
</evidence>
<gene>
    <name evidence="5" type="ORF">EKD02_04450</name>
</gene>
<dbReference type="InterPro" id="IPR015424">
    <property type="entry name" value="PyrdxlP-dep_Trfase"/>
</dbReference>
<dbReference type="CDD" id="cd00616">
    <property type="entry name" value="AHBA_syn"/>
    <property type="match status" value="1"/>
</dbReference>
<comment type="caution">
    <text evidence="5">The sequence shown here is derived from an EMBL/GenBank/DDBJ whole genome shotgun (WGS) entry which is preliminary data.</text>
</comment>
<proteinExistence type="inferred from homology"/>
<dbReference type="SUPFAM" id="SSF53383">
    <property type="entry name" value="PLP-dependent transferases"/>
    <property type="match status" value="1"/>
</dbReference>
<keyword evidence="5" id="KW-0808">Transferase</keyword>
<dbReference type="GO" id="GO:0008483">
    <property type="term" value="F:transaminase activity"/>
    <property type="evidence" value="ECO:0007669"/>
    <property type="project" value="UniProtKB-KW"/>
</dbReference>
<dbReference type="Proteomes" id="UP000279908">
    <property type="component" value="Unassembled WGS sequence"/>
</dbReference>
<feature type="modified residue" description="N6-(pyridoxal phosphate)lysine" evidence="3">
    <location>
        <position position="187"/>
    </location>
</feature>
<evidence type="ECO:0000256" key="3">
    <source>
        <dbReference type="PIRSR" id="PIRSR000390-2"/>
    </source>
</evidence>
<dbReference type="GO" id="GO:0030170">
    <property type="term" value="F:pyridoxal phosphate binding"/>
    <property type="evidence" value="ECO:0007669"/>
    <property type="project" value="TreeGrafter"/>
</dbReference>
<evidence type="ECO:0000313" key="6">
    <source>
        <dbReference type="Proteomes" id="UP000279908"/>
    </source>
</evidence>
<accession>A0A432AUR5</accession>
<evidence type="ECO:0000256" key="4">
    <source>
        <dbReference type="RuleBase" id="RU004508"/>
    </source>
</evidence>
<dbReference type="Pfam" id="PF01041">
    <property type="entry name" value="DegT_DnrJ_EryC1"/>
    <property type="match status" value="1"/>
</dbReference>
<dbReference type="AlphaFoldDB" id="A0A432AUR5"/>
<evidence type="ECO:0000256" key="2">
    <source>
        <dbReference type="PIRSR" id="PIRSR000390-1"/>
    </source>
</evidence>
<evidence type="ECO:0000313" key="5">
    <source>
        <dbReference type="EMBL" id="RTY38343.1"/>
    </source>
</evidence>
<dbReference type="InterPro" id="IPR015421">
    <property type="entry name" value="PyrdxlP-dep_Trfase_major"/>
</dbReference>
<dbReference type="InterPro" id="IPR015422">
    <property type="entry name" value="PyrdxlP-dep_Trfase_small"/>
</dbReference>
<dbReference type="PANTHER" id="PTHR30244">
    <property type="entry name" value="TRANSAMINASE"/>
    <property type="match status" value="1"/>
</dbReference>
<keyword evidence="5" id="KW-0032">Aminotransferase</keyword>
<dbReference type="PIRSF" id="PIRSF000390">
    <property type="entry name" value="PLP_StrS"/>
    <property type="match status" value="1"/>
</dbReference>
<dbReference type="GO" id="GO:0000271">
    <property type="term" value="P:polysaccharide biosynthetic process"/>
    <property type="evidence" value="ECO:0007669"/>
    <property type="project" value="TreeGrafter"/>
</dbReference>
<dbReference type="InterPro" id="IPR000653">
    <property type="entry name" value="DegT/StrS_aminotransferase"/>
</dbReference>
<sequence>MSREERLNIPWWRTTFNNGESEAIAQAIANEYVSQGPIVAEFERQLSAYLGMPYVVATTSGSMALLMSLLAAGIGPGDEVIVPNRTWIATAHASHLLGATVTLVDVEEGRPIINAALIERAITAKTRAIIPVHMCGRSADMRAINEIAQRNNLVVIEDAAQALGSRNADGYLGTQSAMGCFSFSVAKIISTGQGGFITTRNDVIYRKLVAMRTQGVGDVVNASWEQPGFNFRFTDILAAIGIQQLKLLPERIEKVKAIYQMYAEGLAGLSFIKLIPVDLAGGEIPVYVEALCESRQELIDFLADKGVQCRPFYPDLNYASYLKNDGNYPQSLPFGRAGVYLPSGPEQPIENISKVIALIHEFRK</sequence>
<feature type="active site" description="Proton acceptor" evidence="2">
    <location>
        <position position="187"/>
    </location>
</feature>
<comment type="similarity">
    <text evidence="1 4">Belongs to the DegT/DnrJ/EryC1 family.</text>
</comment>
<dbReference type="Gene3D" id="3.90.1150.10">
    <property type="entry name" value="Aspartate Aminotransferase, domain 1"/>
    <property type="match status" value="1"/>
</dbReference>
<dbReference type="Gene3D" id="3.40.640.10">
    <property type="entry name" value="Type I PLP-dependent aspartate aminotransferase-like (Major domain)"/>
    <property type="match status" value="1"/>
</dbReference>
<protein>
    <submittedName>
        <fullName evidence="5">DegT/DnrJ/EryC1/StrS family aminotransferase</fullName>
    </submittedName>
</protein>
<dbReference type="EMBL" id="RXYK01000005">
    <property type="protein sequence ID" value="RTY38343.1"/>
    <property type="molecule type" value="Genomic_DNA"/>
</dbReference>
<reference evidence="5 6" key="1">
    <citation type="submission" date="2018-12" db="EMBL/GenBank/DDBJ databases">
        <authorList>
            <person name="Lunina O.N."/>
            <person name="Grouzdev D.S."/>
            <person name="Gorlenko V.M."/>
            <person name="Savvichev A.S."/>
        </authorList>
    </citation>
    <scope>NUCLEOTIDE SEQUENCE [LARGE SCALE GENOMIC DNA]</scope>
    <source>
        <strain evidence="5 6">BrKhr-17</strain>
    </source>
</reference>
<keyword evidence="3 4" id="KW-0663">Pyridoxal phosphate</keyword>
<dbReference type="RefSeq" id="WP_126383958.1">
    <property type="nucleotide sequence ID" value="NZ_RXYK01000005.1"/>
</dbReference>
<organism evidence="5 6">
    <name type="scientific">Chlorobium phaeovibrioides</name>
    <dbReference type="NCBI Taxonomy" id="1094"/>
    <lineage>
        <taxon>Bacteria</taxon>
        <taxon>Pseudomonadati</taxon>
        <taxon>Chlorobiota</taxon>
        <taxon>Chlorobiia</taxon>
        <taxon>Chlorobiales</taxon>
        <taxon>Chlorobiaceae</taxon>
        <taxon>Chlorobium/Pelodictyon group</taxon>
        <taxon>Chlorobium</taxon>
    </lineage>
</organism>